<evidence type="ECO:0000313" key="2">
    <source>
        <dbReference type="EMBL" id="MBU5672203.1"/>
    </source>
</evidence>
<gene>
    <name evidence="2" type="ORF">KQJ23_10250</name>
</gene>
<comment type="caution">
    <text evidence="2">The sequence shown here is derived from an EMBL/GenBank/DDBJ whole genome shotgun (WGS) entry which is preliminary data.</text>
</comment>
<dbReference type="Proteomes" id="UP000743001">
    <property type="component" value="Unassembled WGS sequence"/>
</dbReference>
<dbReference type="EMBL" id="JAHLQJ010000007">
    <property type="protein sequence ID" value="MBU5672203.1"/>
    <property type="molecule type" value="Genomic_DNA"/>
</dbReference>
<evidence type="ECO:0000259" key="1">
    <source>
        <dbReference type="Pfam" id="PF05257"/>
    </source>
</evidence>
<evidence type="ECO:0000313" key="3">
    <source>
        <dbReference type="Proteomes" id="UP000743001"/>
    </source>
</evidence>
<accession>A0ABS6FPT9</accession>
<organism evidence="2 3">
    <name type="scientific">Paenibacillus brevis</name>
    <dbReference type="NCBI Taxonomy" id="2841508"/>
    <lineage>
        <taxon>Bacteria</taxon>
        <taxon>Bacillati</taxon>
        <taxon>Bacillota</taxon>
        <taxon>Bacilli</taxon>
        <taxon>Bacillales</taxon>
        <taxon>Paenibacillaceae</taxon>
        <taxon>Paenibacillus</taxon>
    </lineage>
</organism>
<sequence>MSRRELLAEIAERLASRPLIGNEDKYGPDLEPILNCFPRENSSIGFDWCAAFVYHCCVEAGVKLPIRFPEPVTRNFAWVEAWLEWGQLYSFYHPISELLFFPEKGDLIVFDNILGNGPNDHIGIVLRTEQDKIITAEGNFHNKSGIFERTADQINGYIRIDDSF</sequence>
<protein>
    <submittedName>
        <fullName evidence="2">CHAP domain-containing protein</fullName>
    </submittedName>
</protein>
<reference evidence="2 3" key="1">
    <citation type="submission" date="2021-06" db="EMBL/GenBank/DDBJ databases">
        <authorList>
            <person name="Sun Q."/>
            <person name="Li D."/>
        </authorList>
    </citation>
    <scope>NUCLEOTIDE SEQUENCE [LARGE SCALE GENOMIC DNA]</scope>
    <source>
        <strain evidence="2 3">MSJ-6</strain>
    </source>
</reference>
<dbReference type="Pfam" id="PF05257">
    <property type="entry name" value="CHAP"/>
    <property type="match status" value="1"/>
</dbReference>
<dbReference type="RefSeq" id="WP_216478734.1">
    <property type="nucleotide sequence ID" value="NZ_JAHLQJ010000007.1"/>
</dbReference>
<feature type="domain" description="Peptidase C51" evidence="1">
    <location>
        <begin position="44"/>
        <end position="139"/>
    </location>
</feature>
<name>A0ABS6FPT9_9BACL</name>
<keyword evidence="3" id="KW-1185">Reference proteome</keyword>
<proteinExistence type="predicted"/>
<dbReference type="InterPro" id="IPR007921">
    <property type="entry name" value="CHAP_dom"/>
</dbReference>